<keyword evidence="3 5" id="KW-1133">Transmembrane helix</keyword>
<dbReference type="InterPro" id="IPR006694">
    <property type="entry name" value="Fatty_acid_hydroxylase"/>
</dbReference>
<dbReference type="Pfam" id="PF04116">
    <property type="entry name" value="FA_hydroxylase"/>
    <property type="match status" value="1"/>
</dbReference>
<evidence type="ECO:0000256" key="2">
    <source>
        <dbReference type="ARBA" id="ARBA00022692"/>
    </source>
</evidence>
<dbReference type="GO" id="GO:0005506">
    <property type="term" value="F:iron ion binding"/>
    <property type="evidence" value="ECO:0007669"/>
    <property type="project" value="InterPro"/>
</dbReference>
<dbReference type="PANTHER" id="PTHR11863">
    <property type="entry name" value="STEROL DESATURASE"/>
    <property type="match status" value="1"/>
</dbReference>
<protein>
    <recommendedName>
        <fullName evidence="6">Fatty acid hydroxylase domain-containing protein</fullName>
    </recommendedName>
</protein>
<dbReference type="Proteomes" id="UP000242180">
    <property type="component" value="Unassembled WGS sequence"/>
</dbReference>
<name>A0A1X2GZP8_SYNRA</name>
<comment type="caution">
    <text evidence="7">The sequence shown here is derived from an EMBL/GenBank/DDBJ whole genome shotgun (WGS) entry which is preliminary data.</text>
</comment>
<dbReference type="EMBL" id="MCGN01000013">
    <property type="protein sequence ID" value="ORY90013.1"/>
    <property type="molecule type" value="Genomic_DNA"/>
</dbReference>
<evidence type="ECO:0000256" key="3">
    <source>
        <dbReference type="ARBA" id="ARBA00022989"/>
    </source>
</evidence>
<feature type="transmembrane region" description="Helical" evidence="5">
    <location>
        <begin position="49"/>
        <end position="77"/>
    </location>
</feature>
<sequence length="312" mass="36426">MDTALEWCDEHFLDSVYAKLFPAQTGFNTTTGLPLAAVSSWAREDDLRIVLSLSVLVTLGGWFFYLFAATLSYYLVFDHESMKHPKFLKNQVRLEIECAVKAVPGFSILTVPWFYGEVKGKSLLYDGLPTTYAGWAYMLATIPMFLLFTDCGIYWIHRYLHHPILYKRLHKPHHKWVMPTPFASHAFHPLDGYAQSVPYHLFVYLFPMQKWLYIGMFIFVNFWTVMIHDGNFISHSTIINTSAHHAVHHLYFNYNYGQYFTFWDRLGGSHRAPTDEQYDNDKKNDKKVWAEQAREAESIEGEVLRARKQKAN</sequence>
<dbReference type="OrthoDB" id="6354873at2759"/>
<evidence type="ECO:0000313" key="8">
    <source>
        <dbReference type="Proteomes" id="UP000242180"/>
    </source>
</evidence>
<dbReference type="GO" id="GO:0005788">
    <property type="term" value="C:endoplasmic reticulum lumen"/>
    <property type="evidence" value="ECO:0007669"/>
    <property type="project" value="EnsemblFungi"/>
</dbReference>
<comment type="subcellular location">
    <subcellularLocation>
        <location evidence="1">Membrane</location>
    </subcellularLocation>
</comment>
<dbReference type="GO" id="GO:0006696">
    <property type="term" value="P:ergosterol biosynthetic process"/>
    <property type="evidence" value="ECO:0007669"/>
    <property type="project" value="EnsemblFungi"/>
</dbReference>
<dbReference type="InterPro" id="IPR050307">
    <property type="entry name" value="Sterol_Desaturase_Related"/>
</dbReference>
<evidence type="ECO:0000256" key="4">
    <source>
        <dbReference type="ARBA" id="ARBA00023136"/>
    </source>
</evidence>
<organism evidence="7 8">
    <name type="scientific">Syncephalastrum racemosum</name>
    <name type="common">Filamentous fungus</name>
    <dbReference type="NCBI Taxonomy" id="13706"/>
    <lineage>
        <taxon>Eukaryota</taxon>
        <taxon>Fungi</taxon>
        <taxon>Fungi incertae sedis</taxon>
        <taxon>Mucoromycota</taxon>
        <taxon>Mucoromycotina</taxon>
        <taxon>Mucoromycetes</taxon>
        <taxon>Mucorales</taxon>
        <taxon>Syncephalastraceae</taxon>
        <taxon>Syncephalastrum</taxon>
    </lineage>
</organism>
<evidence type="ECO:0000259" key="6">
    <source>
        <dbReference type="Pfam" id="PF04116"/>
    </source>
</evidence>
<reference evidence="7 8" key="1">
    <citation type="submission" date="2016-07" db="EMBL/GenBank/DDBJ databases">
        <title>Pervasive Adenine N6-methylation of Active Genes in Fungi.</title>
        <authorList>
            <consortium name="DOE Joint Genome Institute"/>
            <person name="Mondo S.J."/>
            <person name="Dannebaum R.O."/>
            <person name="Kuo R.C."/>
            <person name="Labutti K."/>
            <person name="Haridas S."/>
            <person name="Kuo A."/>
            <person name="Salamov A."/>
            <person name="Ahrendt S.R."/>
            <person name="Lipzen A."/>
            <person name="Sullivan W."/>
            <person name="Andreopoulos W.B."/>
            <person name="Clum A."/>
            <person name="Lindquist E."/>
            <person name="Daum C."/>
            <person name="Ramamoorthy G.K."/>
            <person name="Gryganskyi A."/>
            <person name="Culley D."/>
            <person name="Magnuson J.K."/>
            <person name="James T.Y."/>
            <person name="O'Malley M.A."/>
            <person name="Stajich J.E."/>
            <person name="Spatafora J.W."/>
            <person name="Visel A."/>
            <person name="Grigoriev I.V."/>
        </authorList>
    </citation>
    <scope>NUCLEOTIDE SEQUENCE [LARGE SCALE GENOMIC DNA]</scope>
    <source>
        <strain evidence="7 8">NRRL 2496</strain>
    </source>
</reference>
<dbReference type="GO" id="GO:0016020">
    <property type="term" value="C:membrane"/>
    <property type="evidence" value="ECO:0007669"/>
    <property type="project" value="UniProtKB-SubCell"/>
</dbReference>
<dbReference type="InParanoid" id="A0A1X2GZP8"/>
<evidence type="ECO:0000256" key="5">
    <source>
        <dbReference type="SAM" id="Phobius"/>
    </source>
</evidence>
<keyword evidence="4 5" id="KW-0472">Membrane</keyword>
<dbReference type="AlphaFoldDB" id="A0A1X2GZP8"/>
<feature type="transmembrane region" description="Helical" evidence="5">
    <location>
        <begin position="135"/>
        <end position="156"/>
    </location>
</feature>
<dbReference type="GO" id="GO:0000248">
    <property type="term" value="F:C-5 sterol desaturase activity"/>
    <property type="evidence" value="ECO:0007669"/>
    <property type="project" value="EnsemblFungi"/>
</dbReference>
<accession>A0A1X2GZP8</accession>
<dbReference type="OMA" id="INGASCH"/>
<keyword evidence="8" id="KW-1185">Reference proteome</keyword>
<feature type="domain" description="Fatty acid hydroxylase" evidence="6">
    <location>
        <begin position="144"/>
        <end position="268"/>
    </location>
</feature>
<evidence type="ECO:0000313" key="7">
    <source>
        <dbReference type="EMBL" id="ORY90013.1"/>
    </source>
</evidence>
<evidence type="ECO:0000256" key="1">
    <source>
        <dbReference type="ARBA" id="ARBA00004370"/>
    </source>
</evidence>
<keyword evidence="2 5" id="KW-0812">Transmembrane</keyword>
<dbReference type="FunCoup" id="A0A1X2GZP8">
    <property type="interactions" value="145"/>
</dbReference>
<feature type="transmembrane region" description="Helical" evidence="5">
    <location>
        <begin position="211"/>
        <end position="228"/>
    </location>
</feature>
<proteinExistence type="predicted"/>
<dbReference type="STRING" id="13706.A0A1X2GZP8"/>
<gene>
    <name evidence="7" type="ORF">BCR43DRAFT_499858</name>
</gene>